<evidence type="ECO:0000313" key="2">
    <source>
        <dbReference type="WBParaSite" id="JU765_v2.g16347.t1"/>
    </source>
</evidence>
<sequence>MNHSCGNSSPWPSCLSLGTAFITIAFMLLVMLVIVLGNLLVVLTVNNDQKLRSQRQNWLIVSLAIADLLVGLLVMPLTMTYEIIGVWVLGDILCELWLALDVLFVTASILHICIISLDRYWSVTRPLTYPNKRTPRRMSIMIGVAWSVSLLVCMPPILGWRQPRKNGECSVSNEIGYVLYSSLGSFYIPVILLIIIYWRIYSITKHHSRQRLRETERTDKTLCQFAVNSKHNYSIKTVKDTHGKYNSLTNSQMPLTETTLVDQAITNNNQAEKNEELEPILFNNEAQTVEKTTNNNQKRSSDSRKHQKKIFEFNALYSKRTKWFSSLEQINENGETKKSTEKRRKLLKAKERQATMLLGLILTAFIASWLPFFVLYVLGAFEIHTPPVVFKFFFWLGYCE</sequence>
<dbReference type="WBParaSite" id="JU765_v2.g16347.t1">
    <property type="protein sequence ID" value="JU765_v2.g16347.t1"/>
    <property type="gene ID" value="JU765_v2.g16347"/>
</dbReference>
<protein>
    <submittedName>
        <fullName evidence="2">G-protein coupled receptors family 1 profile domain-containing protein</fullName>
    </submittedName>
</protein>
<organism evidence="1 2">
    <name type="scientific">Panagrolaimus sp. JU765</name>
    <dbReference type="NCBI Taxonomy" id="591449"/>
    <lineage>
        <taxon>Eukaryota</taxon>
        <taxon>Metazoa</taxon>
        <taxon>Ecdysozoa</taxon>
        <taxon>Nematoda</taxon>
        <taxon>Chromadorea</taxon>
        <taxon>Rhabditida</taxon>
        <taxon>Tylenchina</taxon>
        <taxon>Panagrolaimomorpha</taxon>
        <taxon>Panagrolaimoidea</taxon>
        <taxon>Panagrolaimidae</taxon>
        <taxon>Panagrolaimus</taxon>
    </lineage>
</organism>
<dbReference type="Proteomes" id="UP000887576">
    <property type="component" value="Unplaced"/>
</dbReference>
<proteinExistence type="predicted"/>
<evidence type="ECO:0000313" key="1">
    <source>
        <dbReference type="Proteomes" id="UP000887576"/>
    </source>
</evidence>
<name>A0AC34QHJ8_9BILA</name>
<accession>A0AC34QHJ8</accession>
<reference evidence="2" key="1">
    <citation type="submission" date="2022-11" db="UniProtKB">
        <authorList>
            <consortium name="WormBaseParasite"/>
        </authorList>
    </citation>
    <scope>IDENTIFICATION</scope>
</reference>